<keyword evidence="8 15" id="KW-0106">Calcium</keyword>
<dbReference type="OrthoDB" id="2113341at2759"/>
<evidence type="ECO:0000256" key="6">
    <source>
        <dbReference type="ARBA" id="ARBA00022617"/>
    </source>
</evidence>
<feature type="binding site" evidence="15">
    <location>
        <position position="71"/>
    </location>
    <ligand>
        <name>Ca(2+)</name>
        <dbReference type="ChEBI" id="CHEBI:29108"/>
        <label>1</label>
    </ligand>
</feature>
<keyword evidence="20" id="KW-1185">Reference proteome</keyword>
<feature type="binding site" evidence="15">
    <location>
        <position position="250"/>
    </location>
    <ligand>
        <name>Ca(2+)</name>
        <dbReference type="ChEBI" id="CHEBI:29108"/>
        <label>2</label>
    </ligand>
</feature>
<evidence type="ECO:0000256" key="9">
    <source>
        <dbReference type="ARBA" id="ARBA00023002"/>
    </source>
</evidence>
<dbReference type="AlphaFoldDB" id="A0A6J1HY26"/>
<evidence type="ECO:0000256" key="12">
    <source>
        <dbReference type="ARBA" id="ARBA00023180"/>
    </source>
</evidence>
<dbReference type="InterPro" id="IPR033905">
    <property type="entry name" value="Secretory_peroxidase"/>
</dbReference>
<feature type="domain" description="Plant heme peroxidase family profile" evidence="19">
    <location>
        <begin position="24"/>
        <end position="320"/>
    </location>
</feature>
<dbReference type="InterPro" id="IPR010255">
    <property type="entry name" value="Haem_peroxidase_sf"/>
</dbReference>
<protein>
    <recommendedName>
        <fullName evidence="4 18">Peroxidase</fullName>
        <ecNumber evidence="4 18">1.11.1.7</ecNumber>
    </recommendedName>
</protein>
<feature type="site" description="Transition state stabilizer" evidence="16">
    <location>
        <position position="61"/>
    </location>
</feature>
<feature type="binding site" evidence="15">
    <location>
        <position position="191"/>
    </location>
    <ligand>
        <name>Ca(2+)</name>
        <dbReference type="ChEBI" id="CHEBI:29108"/>
        <label>2</label>
    </ligand>
</feature>
<organism evidence="20 21">
    <name type="scientific">Cucurbita maxima</name>
    <name type="common">Pumpkin</name>
    <name type="synonym">Winter squash</name>
    <dbReference type="NCBI Taxonomy" id="3661"/>
    <lineage>
        <taxon>Eukaryota</taxon>
        <taxon>Viridiplantae</taxon>
        <taxon>Streptophyta</taxon>
        <taxon>Embryophyta</taxon>
        <taxon>Tracheophyta</taxon>
        <taxon>Spermatophyta</taxon>
        <taxon>Magnoliopsida</taxon>
        <taxon>eudicotyledons</taxon>
        <taxon>Gunneridae</taxon>
        <taxon>Pentapetalae</taxon>
        <taxon>rosids</taxon>
        <taxon>fabids</taxon>
        <taxon>Cucurbitales</taxon>
        <taxon>Cucurbitaceae</taxon>
        <taxon>Cucurbiteae</taxon>
        <taxon>Cucurbita</taxon>
    </lineage>
</organism>
<feature type="binding site" evidence="15">
    <location>
        <position position="243"/>
    </location>
    <ligand>
        <name>Ca(2+)</name>
        <dbReference type="ChEBI" id="CHEBI:29108"/>
        <label>2</label>
    </ligand>
</feature>
<feature type="binding site" evidence="15">
    <location>
        <position position="75"/>
    </location>
    <ligand>
        <name>Ca(2+)</name>
        <dbReference type="ChEBI" id="CHEBI:29108"/>
        <label>1</label>
    </ligand>
</feature>
<comment type="function">
    <text evidence="2">Removal of H(2)O(2), oxidation of toxic reductants, biosynthesis and degradation of lignin, suberization, auxin catabolism, response to environmental stresses such as wounding, pathogen attack and oxidative stress. These functions might be dependent on each isozyme/isoform in each plant tissue.</text>
</comment>
<dbReference type="CDD" id="cd00693">
    <property type="entry name" value="secretory_peroxidase"/>
    <property type="match status" value="1"/>
</dbReference>
<feature type="binding site" evidence="15">
    <location>
        <position position="66"/>
    </location>
    <ligand>
        <name>Ca(2+)</name>
        <dbReference type="ChEBI" id="CHEBI:29108"/>
        <label>1</label>
    </ligand>
</feature>
<dbReference type="PRINTS" id="PR00458">
    <property type="entry name" value="PEROXIDASE"/>
</dbReference>
<evidence type="ECO:0000256" key="7">
    <source>
        <dbReference type="ARBA" id="ARBA00022723"/>
    </source>
</evidence>
<gene>
    <name evidence="21" type="primary">LOC111467696</name>
</gene>
<keyword evidence="18" id="KW-0376">Hydrogen peroxide</keyword>
<evidence type="ECO:0000256" key="14">
    <source>
        <dbReference type="PIRSR" id="PIRSR600823-2"/>
    </source>
</evidence>
<dbReference type="PROSITE" id="PS00435">
    <property type="entry name" value="PEROXIDASE_1"/>
    <property type="match status" value="1"/>
</dbReference>
<evidence type="ECO:0000256" key="8">
    <source>
        <dbReference type="ARBA" id="ARBA00022837"/>
    </source>
</evidence>
<feature type="signal peptide" evidence="18">
    <location>
        <begin position="1"/>
        <end position="23"/>
    </location>
</feature>
<evidence type="ECO:0000256" key="17">
    <source>
        <dbReference type="PIRSR" id="PIRSR600823-5"/>
    </source>
</evidence>
<comment type="similarity">
    <text evidence="3">Belongs to the peroxidase family. Ascorbate peroxidase subfamily.</text>
</comment>
<keyword evidence="7 15" id="KW-0479">Metal-binding</keyword>
<comment type="cofactor">
    <cofactor evidence="15 18">
        <name>heme b</name>
        <dbReference type="ChEBI" id="CHEBI:60344"/>
    </cofactor>
    <text evidence="15 18">Binds 1 heme b (iron(II)-protoporphyrin IX) group per subunit.</text>
</comment>
<dbReference type="InterPro" id="IPR000823">
    <property type="entry name" value="Peroxidase_pln"/>
</dbReference>
<dbReference type="GO" id="GO:0140825">
    <property type="term" value="F:lactoperoxidase activity"/>
    <property type="evidence" value="ECO:0007669"/>
    <property type="project" value="UniProtKB-EC"/>
</dbReference>
<dbReference type="Gene3D" id="1.10.520.10">
    <property type="match status" value="1"/>
</dbReference>
<dbReference type="Pfam" id="PF00141">
    <property type="entry name" value="peroxidase"/>
    <property type="match status" value="1"/>
</dbReference>
<dbReference type="SUPFAM" id="SSF48113">
    <property type="entry name" value="Heme-dependent peroxidases"/>
    <property type="match status" value="1"/>
</dbReference>
<feature type="disulfide bond" evidence="17">
    <location>
        <begin position="34"/>
        <end position="113"/>
    </location>
</feature>
<feature type="disulfide bond" evidence="17">
    <location>
        <begin position="119"/>
        <end position="316"/>
    </location>
</feature>
<dbReference type="PANTHER" id="PTHR31517:SF51">
    <property type="entry name" value="PEROXIDASE 55"/>
    <property type="match status" value="1"/>
</dbReference>
<keyword evidence="5 18" id="KW-0575">Peroxidase</keyword>
<sequence length="320" mass="35117">MFQTMAKNATVLFLMMIVCVSEAVLDTNYYSKTCPNAEKIILQTVYNASIHDPKVPARLLRLFFHDCFIRGCDASVLIDSAPGNQAEKDAPPNISLRSFYVIDEAKSKLETACPHSVSCADIVAIAARDVVTLSGGPYWSVLKGRKDGKISNASETINLPAPTFNVSQLIQSFANRGLQVKDLVALSGAHTLGFSHCSSFQSRLRNFSSLHDTDPTLESGFTQILKNKCPKPNLDKNAGQFLDPTSSTFDNVYYKRLLEGKGVFGSDQSLFGDSRTKTIVESFANDQNLFFKEFAASMVKLGNVGVIENGNVRFNCRVVN</sequence>
<evidence type="ECO:0000256" key="4">
    <source>
        <dbReference type="ARBA" id="ARBA00012313"/>
    </source>
</evidence>
<dbReference type="GO" id="GO:0006979">
    <property type="term" value="P:response to oxidative stress"/>
    <property type="evidence" value="ECO:0007669"/>
    <property type="project" value="UniProtKB-UniRule"/>
</dbReference>
<evidence type="ECO:0000256" key="15">
    <source>
        <dbReference type="PIRSR" id="PIRSR600823-3"/>
    </source>
</evidence>
<dbReference type="GO" id="GO:0020037">
    <property type="term" value="F:heme binding"/>
    <property type="evidence" value="ECO:0007669"/>
    <property type="project" value="UniProtKB-UniRule"/>
</dbReference>
<comment type="catalytic activity">
    <reaction evidence="1 18">
        <text>2 a phenolic donor + H2O2 = 2 a phenolic radical donor + 2 H2O</text>
        <dbReference type="Rhea" id="RHEA:56136"/>
        <dbReference type="ChEBI" id="CHEBI:15377"/>
        <dbReference type="ChEBI" id="CHEBI:16240"/>
        <dbReference type="ChEBI" id="CHEBI:139520"/>
        <dbReference type="ChEBI" id="CHEBI:139521"/>
        <dbReference type="EC" id="1.11.1.7"/>
    </reaction>
</comment>
<feature type="binding site" evidence="15">
    <location>
        <position position="87"/>
    </location>
    <ligand>
        <name>Ca(2+)</name>
        <dbReference type="ChEBI" id="CHEBI:29108"/>
        <label>1</label>
    </ligand>
</feature>
<evidence type="ECO:0000256" key="16">
    <source>
        <dbReference type="PIRSR" id="PIRSR600823-4"/>
    </source>
</evidence>
<evidence type="ECO:0000259" key="19">
    <source>
        <dbReference type="PROSITE" id="PS50873"/>
    </source>
</evidence>
<comment type="cofactor">
    <cofactor evidence="15 18">
        <name>Ca(2+)</name>
        <dbReference type="ChEBI" id="CHEBI:29108"/>
    </cofactor>
    <text evidence="15 18">Binds 2 calcium ions per subunit.</text>
</comment>
<dbReference type="PRINTS" id="PR00461">
    <property type="entry name" value="PLPEROXIDASE"/>
</dbReference>
<comment type="subcellular location">
    <subcellularLocation>
        <location evidence="18">Secreted</location>
    </subcellularLocation>
</comment>
<keyword evidence="18" id="KW-0964">Secreted</keyword>
<evidence type="ECO:0000256" key="2">
    <source>
        <dbReference type="ARBA" id="ARBA00002322"/>
    </source>
</evidence>
<dbReference type="InterPro" id="IPR002016">
    <property type="entry name" value="Haem_peroxidase"/>
</dbReference>
<feature type="disulfide bond" evidence="17">
    <location>
        <begin position="67"/>
        <end position="72"/>
    </location>
</feature>
<evidence type="ECO:0000256" key="3">
    <source>
        <dbReference type="ARBA" id="ARBA00006873"/>
    </source>
</evidence>
<keyword evidence="6 18" id="KW-0349">Heme</keyword>
<keyword evidence="18" id="KW-0732">Signal</keyword>
<keyword evidence="10 15" id="KW-0408">Iron</keyword>
<dbReference type="FunFam" id="1.10.420.10:FF:000006">
    <property type="entry name" value="Peroxidase"/>
    <property type="match status" value="1"/>
</dbReference>
<dbReference type="RefSeq" id="XP_022968458.1">
    <property type="nucleotide sequence ID" value="XM_023112690.1"/>
</dbReference>
<feature type="chain" id="PRO_5027136726" description="Peroxidase" evidence="18">
    <location>
        <begin position="24"/>
        <end position="320"/>
    </location>
</feature>
<feature type="active site" description="Proton acceptor" evidence="13">
    <location>
        <position position="65"/>
    </location>
</feature>
<evidence type="ECO:0000313" key="20">
    <source>
        <dbReference type="Proteomes" id="UP000504608"/>
    </source>
</evidence>
<accession>A0A6J1HY26</accession>
<evidence type="ECO:0000256" key="5">
    <source>
        <dbReference type="ARBA" id="ARBA00022559"/>
    </source>
</evidence>
<evidence type="ECO:0000256" key="13">
    <source>
        <dbReference type="PIRSR" id="PIRSR600823-1"/>
    </source>
</evidence>
<proteinExistence type="inferred from homology"/>
<feature type="binding site" evidence="15">
    <location>
        <position position="73"/>
    </location>
    <ligand>
        <name>Ca(2+)</name>
        <dbReference type="ChEBI" id="CHEBI:29108"/>
        <label>1</label>
    </ligand>
</feature>
<dbReference type="Gene3D" id="1.10.420.10">
    <property type="entry name" value="Peroxidase, domain 2"/>
    <property type="match status" value="1"/>
</dbReference>
<dbReference type="PANTHER" id="PTHR31517">
    <property type="match status" value="1"/>
</dbReference>
<dbReference type="EC" id="1.11.1.7" evidence="4 18"/>
<comment type="similarity">
    <text evidence="18">Belongs to the peroxidase family. Classical plant (class III) peroxidase subfamily.</text>
</comment>
<dbReference type="GO" id="GO:0005576">
    <property type="term" value="C:extracellular region"/>
    <property type="evidence" value="ECO:0007669"/>
    <property type="project" value="UniProtKB-SubCell"/>
</dbReference>
<dbReference type="PROSITE" id="PS50873">
    <property type="entry name" value="PEROXIDASE_4"/>
    <property type="match status" value="1"/>
</dbReference>
<dbReference type="InterPro" id="IPR019793">
    <property type="entry name" value="Peroxidases_heam-ligand_BS"/>
</dbReference>
<dbReference type="KEGG" id="cmax:111467696"/>
<dbReference type="Proteomes" id="UP000504608">
    <property type="component" value="Unplaced"/>
</dbReference>
<keyword evidence="9 18" id="KW-0560">Oxidoreductase</keyword>
<evidence type="ECO:0000313" key="21">
    <source>
        <dbReference type="RefSeq" id="XP_022968458.1"/>
    </source>
</evidence>
<feature type="binding site" evidence="14">
    <location>
        <position position="160"/>
    </location>
    <ligand>
        <name>substrate</name>
    </ligand>
</feature>
<dbReference type="FunFam" id="1.10.520.10:FF:000001">
    <property type="entry name" value="Peroxidase"/>
    <property type="match status" value="1"/>
</dbReference>
<evidence type="ECO:0000256" key="1">
    <source>
        <dbReference type="ARBA" id="ARBA00000189"/>
    </source>
</evidence>
<evidence type="ECO:0000256" key="11">
    <source>
        <dbReference type="ARBA" id="ARBA00023157"/>
    </source>
</evidence>
<dbReference type="GO" id="GO:0046872">
    <property type="term" value="F:metal ion binding"/>
    <property type="evidence" value="ECO:0007669"/>
    <property type="project" value="UniProtKB-UniRule"/>
</dbReference>
<feature type="binding site" description="axial binding residue" evidence="15">
    <location>
        <position position="190"/>
    </location>
    <ligand>
        <name>heme b</name>
        <dbReference type="ChEBI" id="CHEBI:60344"/>
    </ligand>
    <ligandPart>
        <name>Fe</name>
        <dbReference type="ChEBI" id="CHEBI:18248"/>
    </ligandPart>
</feature>
<name>A0A6J1HY26_CUCMA</name>
<evidence type="ECO:0000256" key="18">
    <source>
        <dbReference type="RuleBase" id="RU362060"/>
    </source>
</evidence>
<feature type="disulfide bond" evidence="17">
    <location>
        <begin position="197"/>
        <end position="229"/>
    </location>
</feature>
<reference evidence="21" key="1">
    <citation type="submission" date="2025-08" db="UniProtKB">
        <authorList>
            <consortium name="RefSeq"/>
        </authorList>
    </citation>
    <scope>IDENTIFICATION</scope>
    <source>
        <tissue evidence="21">Young leaves</tissue>
    </source>
</reference>
<dbReference type="GeneID" id="111467696"/>
<keyword evidence="11 17" id="KW-1015">Disulfide bond</keyword>
<evidence type="ECO:0000256" key="10">
    <source>
        <dbReference type="ARBA" id="ARBA00023004"/>
    </source>
</evidence>
<dbReference type="GO" id="GO:0042744">
    <property type="term" value="P:hydrogen peroxide catabolic process"/>
    <property type="evidence" value="ECO:0007669"/>
    <property type="project" value="UniProtKB-KW"/>
</dbReference>
<keyword evidence="12" id="KW-0325">Glycoprotein</keyword>